<evidence type="ECO:0000313" key="3">
    <source>
        <dbReference type="Proteomes" id="UP000027222"/>
    </source>
</evidence>
<feature type="region of interest" description="Disordered" evidence="1">
    <location>
        <begin position="1"/>
        <end position="26"/>
    </location>
</feature>
<dbReference type="HOGENOM" id="CLU_1384268_0_0_1"/>
<dbReference type="Proteomes" id="UP000027222">
    <property type="component" value="Unassembled WGS sequence"/>
</dbReference>
<dbReference type="AlphaFoldDB" id="A0A067S413"/>
<reference evidence="3" key="1">
    <citation type="journal article" date="2014" name="Proc. Natl. Acad. Sci. U.S.A.">
        <title>Extensive sampling of basidiomycete genomes demonstrates inadequacy of the white-rot/brown-rot paradigm for wood decay fungi.</title>
        <authorList>
            <person name="Riley R."/>
            <person name="Salamov A.A."/>
            <person name="Brown D.W."/>
            <person name="Nagy L.G."/>
            <person name="Floudas D."/>
            <person name="Held B.W."/>
            <person name="Levasseur A."/>
            <person name="Lombard V."/>
            <person name="Morin E."/>
            <person name="Otillar R."/>
            <person name="Lindquist E.A."/>
            <person name="Sun H."/>
            <person name="LaButti K.M."/>
            <person name="Schmutz J."/>
            <person name="Jabbour D."/>
            <person name="Luo H."/>
            <person name="Baker S.E."/>
            <person name="Pisabarro A.G."/>
            <person name="Walton J.D."/>
            <person name="Blanchette R.A."/>
            <person name="Henrissat B."/>
            <person name="Martin F."/>
            <person name="Cullen D."/>
            <person name="Hibbett D.S."/>
            <person name="Grigoriev I.V."/>
        </authorList>
    </citation>
    <scope>NUCLEOTIDE SEQUENCE [LARGE SCALE GENOMIC DNA]</scope>
    <source>
        <strain evidence="3">CBS 339.88</strain>
    </source>
</reference>
<feature type="compositionally biased region" description="Polar residues" evidence="1">
    <location>
        <begin position="1"/>
        <end position="13"/>
    </location>
</feature>
<name>A0A067S413_GALM3</name>
<protein>
    <submittedName>
        <fullName evidence="2">Uncharacterized protein</fullName>
    </submittedName>
</protein>
<gene>
    <name evidence="2" type="ORF">GALMADRAFT_217518</name>
</gene>
<keyword evidence="3" id="KW-1185">Reference proteome</keyword>
<sequence>MASATFISVSPTNPKAKKRKTENPPHSVLASVFQTTKAPALGPKAQEYQNKPEDQKQPFEYTKSAIKVNNVKQEDKDSMVLEQRQHADLAVRAYMSSTVSLWKSKLSLESIDVVVLRYTKTWKPRARVRVLAHCKRCLQQTPAKRALAASASTETSPGALVAASSTAVVASERLTPPPKPANNLPHNDSSFFGYVAK</sequence>
<proteinExistence type="predicted"/>
<accession>A0A067S413</accession>
<organism evidence="2 3">
    <name type="scientific">Galerina marginata (strain CBS 339.88)</name>
    <dbReference type="NCBI Taxonomy" id="685588"/>
    <lineage>
        <taxon>Eukaryota</taxon>
        <taxon>Fungi</taxon>
        <taxon>Dikarya</taxon>
        <taxon>Basidiomycota</taxon>
        <taxon>Agaricomycotina</taxon>
        <taxon>Agaricomycetes</taxon>
        <taxon>Agaricomycetidae</taxon>
        <taxon>Agaricales</taxon>
        <taxon>Agaricineae</taxon>
        <taxon>Strophariaceae</taxon>
        <taxon>Galerina</taxon>
    </lineage>
</organism>
<evidence type="ECO:0000313" key="2">
    <source>
        <dbReference type="EMBL" id="KDR65521.1"/>
    </source>
</evidence>
<dbReference type="EMBL" id="KL142443">
    <property type="protein sequence ID" value="KDR65521.1"/>
    <property type="molecule type" value="Genomic_DNA"/>
</dbReference>
<evidence type="ECO:0000256" key="1">
    <source>
        <dbReference type="SAM" id="MobiDB-lite"/>
    </source>
</evidence>